<dbReference type="EMBL" id="FNHQ01000001">
    <property type="protein sequence ID" value="SDM08215.1"/>
    <property type="molecule type" value="Genomic_DNA"/>
</dbReference>
<name>A0A1G9QCW3_9FIRM</name>
<evidence type="ECO:0000256" key="1">
    <source>
        <dbReference type="SAM" id="Coils"/>
    </source>
</evidence>
<organism evidence="3 4">
    <name type="scientific">Megasphaera paucivorans</name>
    <dbReference type="NCBI Taxonomy" id="349095"/>
    <lineage>
        <taxon>Bacteria</taxon>
        <taxon>Bacillati</taxon>
        <taxon>Bacillota</taxon>
        <taxon>Negativicutes</taxon>
        <taxon>Veillonellales</taxon>
        <taxon>Veillonellaceae</taxon>
        <taxon>Megasphaera</taxon>
    </lineage>
</organism>
<protein>
    <submittedName>
        <fullName evidence="3">Uncharacterized protein</fullName>
    </submittedName>
</protein>
<dbReference type="AlphaFoldDB" id="A0A1G9QCW3"/>
<keyword evidence="4" id="KW-1185">Reference proteome</keyword>
<reference evidence="3 4" key="1">
    <citation type="submission" date="2016-10" db="EMBL/GenBank/DDBJ databases">
        <authorList>
            <person name="de Groot N.N."/>
        </authorList>
    </citation>
    <scope>NUCLEOTIDE SEQUENCE [LARGE SCALE GENOMIC DNA]</scope>
    <source>
        <strain evidence="3 4">DSM 16981</strain>
    </source>
</reference>
<dbReference type="Proteomes" id="UP000199309">
    <property type="component" value="Unassembled WGS sequence"/>
</dbReference>
<accession>A0A1G9QCW3</accession>
<feature type="coiled-coil region" evidence="1">
    <location>
        <begin position="27"/>
        <end position="87"/>
    </location>
</feature>
<gene>
    <name evidence="3" type="ORF">SAMN05660299_00174</name>
</gene>
<feature type="region of interest" description="Disordered" evidence="2">
    <location>
        <begin position="1"/>
        <end position="22"/>
    </location>
</feature>
<evidence type="ECO:0000313" key="3">
    <source>
        <dbReference type="EMBL" id="SDM08215.1"/>
    </source>
</evidence>
<proteinExistence type="predicted"/>
<sequence length="113" mass="12915">MAEEVKQETEQNLAAPEIQPVVQTTPEEKVKQDIVNMKQHLTNLEQDDKELYADEIKSLKAKIAASEAQLQQEAKNVVTNVETAEKTFREKYGNEILNIIEIVALAVIIYQRY</sequence>
<evidence type="ECO:0000313" key="4">
    <source>
        <dbReference type="Proteomes" id="UP000199309"/>
    </source>
</evidence>
<evidence type="ECO:0000256" key="2">
    <source>
        <dbReference type="SAM" id="MobiDB-lite"/>
    </source>
</evidence>
<keyword evidence="1" id="KW-0175">Coiled coil</keyword>
<dbReference type="OrthoDB" id="9918214at2"/>
<dbReference type="RefSeq" id="WP_091647344.1">
    <property type="nucleotide sequence ID" value="NZ_FNHQ01000001.1"/>
</dbReference>
<dbReference type="STRING" id="349095.SAMN05660299_00174"/>